<evidence type="ECO:0000256" key="1">
    <source>
        <dbReference type="ARBA" id="ARBA00010088"/>
    </source>
</evidence>
<keyword evidence="2" id="KW-0378">Hydrolase</keyword>
<comment type="similarity">
    <text evidence="1">Belongs to the peptidase S33 family.</text>
</comment>
<dbReference type="GO" id="GO:0006508">
    <property type="term" value="P:proteolysis"/>
    <property type="evidence" value="ECO:0007669"/>
    <property type="project" value="InterPro"/>
</dbReference>
<dbReference type="PANTHER" id="PTHR43248">
    <property type="entry name" value="2-SUCCINYL-6-HYDROXY-2,4-CYCLOHEXADIENE-1-CARBOXYLATE SYNTHASE"/>
    <property type="match status" value="1"/>
</dbReference>
<dbReference type="Pfam" id="PF00561">
    <property type="entry name" value="Abhydrolase_1"/>
    <property type="match status" value="1"/>
</dbReference>
<name>A0A642UKP6_DIURU</name>
<dbReference type="Proteomes" id="UP000449547">
    <property type="component" value="Unassembled WGS sequence"/>
</dbReference>
<keyword evidence="5" id="KW-1185">Reference proteome</keyword>
<reference evidence="4 5" key="1">
    <citation type="submission" date="2019-07" db="EMBL/GenBank/DDBJ databases">
        <title>Genome assembly of two rare yeast pathogens: Diutina rugosa and Trichomonascus ciferrii.</title>
        <authorList>
            <person name="Mixao V."/>
            <person name="Saus E."/>
            <person name="Hansen A."/>
            <person name="Lass-Flor C."/>
            <person name="Gabaldon T."/>
        </authorList>
    </citation>
    <scope>NUCLEOTIDE SEQUENCE [LARGE SCALE GENOMIC DNA]</scope>
    <source>
        <strain evidence="4 5">CBS 613</strain>
    </source>
</reference>
<dbReference type="InterPro" id="IPR000073">
    <property type="entry name" value="AB_hydrolase_1"/>
</dbReference>
<dbReference type="InterPro" id="IPR051601">
    <property type="entry name" value="Serine_prot/Carboxylest_S33"/>
</dbReference>
<sequence>MTAATPFEVIDTFRVKEYLCHRLQFRLPLVYATGNAHGGDTIAVVCQVVQKYNDSDDFAIGDNAKLVCYLQGGPGGSCAPFSGGGYVKVLVDKGYTVVLMDQRGTGWSTPIEPATLLARAGADADAQLRYLLNFRADSIVDDAERIRQALIGADPWTLLGQSYGGFCSFTYLSKYPQSVTASLITGGVPPIGFTADDVYAATYARTAERNRHYYRKYPQDAARVHRICRYLASHDVAVPNGGRLSVERFQQLGIRFGASGGTDAVHHVVAKFAHDLEVLGHPTYESLLSVQNSVSFDTSVLYALFQENIYSDGAGDAQSPRWAAHRARPASFVYSPDQDHVQFTGEMVYPFMYDDYAELRPLKAVAERLMAYDDYSPLYDVATLRATSVPIVAATYVYDQYVDFDLTRKVKETVFGGNGNLKQYVTSEFFHNGIGANPEKVIGTLLQLLKQGEVD</sequence>
<dbReference type="RefSeq" id="XP_034011066.1">
    <property type="nucleotide sequence ID" value="XM_034156875.1"/>
</dbReference>
<dbReference type="OrthoDB" id="1898734at2759"/>
<proteinExistence type="inferred from homology"/>
<dbReference type="Gene3D" id="3.40.50.1820">
    <property type="entry name" value="alpha/beta hydrolase"/>
    <property type="match status" value="1"/>
</dbReference>
<dbReference type="EMBL" id="SWFT01000120">
    <property type="protein sequence ID" value="KAA8899788.1"/>
    <property type="molecule type" value="Genomic_DNA"/>
</dbReference>
<comment type="caution">
    <text evidence="4">The sequence shown here is derived from an EMBL/GenBank/DDBJ whole genome shotgun (WGS) entry which is preliminary data.</text>
</comment>
<dbReference type="AlphaFoldDB" id="A0A642UKP6"/>
<organism evidence="4 5">
    <name type="scientific">Diutina rugosa</name>
    <name type="common">Yeast</name>
    <name type="synonym">Candida rugosa</name>
    <dbReference type="NCBI Taxonomy" id="5481"/>
    <lineage>
        <taxon>Eukaryota</taxon>
        <taxon>Fungi</taxon>
        <taxon>Dikarya</taxon>
        <taxon>Ascomycota</taxon>
        <taxon>Saccharomycotina</taxon>
        <taxon>Pichiomycetes</taxon>
        <taxon>Debaryomycetaceae</taxon>
        <taxon>Diutina</taxon>
    </lineage>
</organism>
<dbReference type="InterPro" id="IPR002410">
    <property type="entry name" value="Peptidase_S33"/>
</dbReference>
<feature type="domain" description="AB hydrolase-1" evidence="3">
    <location>
        <begin position="66"/>
        <end position="210"/>
    </location>
</feature>
<dbReference type="InterPro" id="IPR029058">
    <property type="entry name" value="AB_hydrolase_fold"/>
</dbReference>
<evidence type="ECO:0000256" key="2">
    <source>
        <dbReference type="ARBA" id="ARBA00022801"/>
    </source>
</evidence>
<evidence type="ECO:0000313" key="4">
    <source>
        <dbReference type="EMBL" id="KAA8899788.1"/>
    </source>
</evidence>
<dbReference type="GeneID" id="54782696"/>
<protein>
    <recommendedName>
        <fullName evidence="3">AB hydrolase-1 domain-containing protein</fullName>
    </recommendedName>
</protein>
<gene>
    <name evidence="4" type="ORF">DIURU_004045</name>
</gene>
<dbReference type="OMA" id="TNEYEHN"/>
<accession>A0A642UKP6</accession>
<dbReference type="SUPFAM" id="SSF53474">
    <property type="entry name" value="alpha/beta-Hydrolases"/>
    <property type="match status" value="1"/>
</dbReference>
<dbReference type="PANTHER" id="PTHR43248:SF2">
    <property type="entry name" value="PROLYL AMINOPEPTIDASE"/>
    <property type="match status" value="1"/>
</dbReference>
<dbReference type="VEuPathDB" id="FungiDB:DIURU_004045"/>
<dbReference type="GO" id="GO:0008233">
    <property type="term" value="F:peptidase activity"/>
    <property type="evidence" value="ECO:0007669"/>
    <property type="project" value="InterPro"/>
</dbReference>
<evidence type="ECO:0000259" key="3">
    <source>
        <dbReference type="Pfam" id="PF00561"/>
    </source>
</evidence>
<dbReference type="PRINTS" id="PR00793">
    <property type="entry name" value="PROAMNOPTASE"/>
</dbReference>
<evidence type="ECO:0000313" key="5">
    <source>
        <dbReference type="Proteomes" id="UP000449547"/>
    </source>
</evidence>